<dbReference type="CDD" id="cd06225">
    <property type="entry name" value="HAMP"/>
    <property type="match status" value="1"/>
</dbReference>
<dbReference type="PANTHER" id="PTHR34220:SF7">
    <property type="entry name" value="SENSOR HISTIDINE KINASE YPDA"/>
    <property type="match status" value="1"/>
</dbReference>
<protein>
    <recommendedName>
        <fullName evidence="5">HAMP domain-containing protein</fullName>
    </recommendedName>
</protein>
<sequence length="571" mass="66617">MKKSIVRRIIALVTAQLLFLIFIFCVFVYFSYAETREEIIQSSDNFLQVYGKEIKDRLDKMEKMLNSIVYQNINLAKLESKDESERFYASLALSNQIKDLTAWDDSAQMLVIAEGEYDICLSAEGDGVSFQEGEAIREFVLEMSRKGRKKARWYFTSIEGKSYIYRIYMRGTRAEAAFLSMERLRHFWDNTDFGNQAFTITDGDGTVWTSVGFLNDPKLLSQEGKNLEEPQFVKRQMEIVEGQVCLESFVKAYDVLGSIRYSAVIIILLILGSIVFALLVIRYIRRELLHPMQHLTSVMDEISDGSYELRFQGGYESREFIRLAETFNRLMDEIVGLRIQSYEKQLELKDTELKCVRLTLRPHFFLNAMTTISSLSMQNKNVEIDAYVKSLSKNIRYMFRSGLHTVPVREEISHVENYFEMQELKYPGSVFYFVEMAKECEEWRIPQLLIHTLIENEYKYAVSPGKTLSILIRVSLAHFQNETMLSVEIEDDGQGYPENVLKEMGEYHDKYPEEGTRIGLWSIRKILYLMYERTDLFQMSNVEPHGCRNLLLIPEKAKHEMKEETVQNKIG</sequence>
<dbReference type="Pfam" id="PF00672">
    <property type="entry name" value="HAMP"/>
    <property type="match status" value="1"/>
</dbReference>
<feature type="transmembrane region" description="Helical" evidence="4">
    <location>
        <begin position="261"/>
        <end position="284"/>
    </location>
</feature>
<keyword evidence="7" id="KW-1185">Reference proteome</keyword>
<gene>
    <name evidence="6" type="ORF">K340107D12_14990</name>
</gene>
<accession>A0ABQ0BQ68</accession>
<evidence type="ECO:0000256" key="3">
    <source>
        <dbReference type="ARBA" id="ARBA00022679"/>
    </source>
</evidence>
<name>A0ABQ0BQ68_9FIRM</name>
<dbReference type="RefSeq" id="WP_033139397.1">
    <property type="nucleotide sequence ID" value="NZ_BAABZQ010000001.1"/>
</dbReference>
<evidence type="ECO:0000259" key="5">
    <source>
        <dbReference type="PROSITE" id="PS50885"/>
    </source>
</evidence>
<keyword evidence="4" id="KW-1133">Transmembrane helix</keyword>
<dbReference type="Gene3D" id="3.30.565.10">
    <property type="entry name" value="Histidine kinase-like ATPase, C-terminal domain"/>
    <property type="match status" value="1"/>
</dbReference>
<dbReference type="InterPro" id="IPR050640">
    <property type="entry name" value="Bact_2-comp_sensor_kinase"/>
</dbReference>
<dbReference type="Gene3D" id="6.10.340.10">
    <property type="match status" value="1"/>
</dbReference>
<evidence type="ECO:0000313" key="6">
    <source>
        <dbReference type="EMBL" id="GAA6498683.1"/>
    </source>
</evidence>
<dbReference type="InterPro" id="IPR003660">
    <property type="entry name" value="HAMP_dom"/>
</dbReference>
<evidence type="ECO:0000313" key="7">
    <source>
        <dbReference type="Proteomes" id="UP001600941"/>
    </source>
</evidence>
<dbReference type="InterPro" id="IPR010559">
    <property type="entry name" value="Sig_transdc_His_kin_internal"/>
</dbReference>
<keyword evidence="4" id="KW-0472">Membrane</keyword>
<dbReference type="SUPFAM" id="SSF55874">
    <property type="entry name" value="ATPase domain of HSP90 chaperone/DNA topoisomerase II/histidine kinase"/>
    <property type="match status" value="1"/>
</dbReference>
<dbReference type="Pfam" id="PF06580">
    <property type="entry name" value="His_kinase"/>
    <property type="match status" value="1"/>
</dbReference>
<dbReference type="PANTHER" id="PTHR34220">
    <property type="entry name" value="SENSOR HISTIDINE KINASE YPDA"/>
    <property type="match status" value="1"/>
</dbReference>
<dbReference type="SUPFAM" id="SSF158472">
    <property type="entry name" value="HAMP domain-like"/>
    <property type="match status" value="1"/>
</dbReference>
<evidence type="ECO:0000256" key="1">
    <source>
        <dbReference type="ARBA" id="ARBA00004370"/>
    </source>
</evidence>
<keyword evidence="4" id="KW-0812">Transmembrane</keyword>
<dbReference type="EMBL" id="BAABZQ010000001">
    <property type="protein sequence ID" value="GAA6498683.1"/>
    <property type="molecule type" value="Genomic_DNA"/>
</dbReference>
<comment type="subcellular location">
    <subcellularLocation>
        <location evidence="1">Membrane</location>
    </subcellularLocation>
</comment>
<reference evidence="6 7" key="1">
    <citation type="submission" date="2024-04" db="EMBL/GenBank/DDBJ databases">
        <title>Defined microbial consortia suppress multidrug-resistant proinflammatory Enterobacteriaceae via ecological control.</title>
        <authorList>
            <person name="Furuichi M."/>
            <person name="Kawaguchi T."/>
            <person name="Pust M."/>
            <person name="Yasuma K."/>
            <person name="Plichta D."/>
            <person name="Hasegawa N."/>
            <person name="Ohya T."/>
            <person name="Bhattarai S."/>
            <person name="Sasajima S."/>
            <person name="Aoto Y."/>
            <person name="Tuganbaev T."/>
            <person name="Yaginuma M."/>
            <person name="Ueda M."/>
            <person name="Okahashi N."/>
            <person name="Amafuji K."/>
            <person name="Kiridooshi Y."/>
            <person name="Sugita K."/>
            <person name="Strazar M."/>
            <person name="Skelly A."/>
            <person name="Suda W."/>
            <person name="Hattori M."/>
            <person name="Nakamoto N."/>
            <person name="Caballero S."/>
            <person name="Norman J."/>
            <person name="Olle B."/>
            <person name="Tanoue T."/>
            <person name="Arita M."/>
            <person name="Bucci V."/>
            <person name="Atarashi K."/>
            <person name="Xavier R."/>
            <person name="Honda K."/>
        </authorList>
    </citation>
    <scope>NUCLEOTIDE SEQUENCE [LARGE SCALE GENOMIC DNA]</scope>
    <source>
        <strain evidence="7">k34-0107-D12</strain>
    </source>
</reference>
<organism evidence="6 7">
    <name type="scientific">Blautia parvula</name>
    <dbReference type="NCBI Taxonomy" id="2877527"/>
    <lineage>
        <taxon>Bacteria</taxon>
        <taxon>Bacillati</taxon>
        <taxon>Bacillota</taxon>
        <taxon>Clostridia</taxon>
        <taxon>Lachnospirales</taxon>
        <taxon>Lachnospiraceae</taxon>
        <taxon>Blautia</taxon>
    </lineage>
</organism>
<dbReference type="SMART" id="SM00304">
    <property type="entry name" value="HAMP"/>
    <property type="match status" value="1"/>
</dbReference>
<evidence type="ECO:0000256" key="2">
    <source>
        <dbReference type="ARBA" id="ARBA00022553"/>
    </source>
</evidence>
<dbReference type="InterPro" id="IPR036890">
    <property type="entry name" value="HATPase_C_sf"/>
</dbReference>
<keyword evidence="2" id="KW-0597">Phosphoprotein</keyword>
<keyword evidence="3" id="KW-0808">Transferase</keyword>
<proteinExistence type="predicted"/>
<dbReference type="PROSITE" id="PS50885">
    <property type="entry name" value="HAMP"/>
    <property type="match status" value="1"/>
</dbReference>
<feature type="transmembrane region" description="Helical" evidence="4">
    <location>
        <begin position="9"/>
        <end position="32"/>
    </location>
</feature>
<comment type="caution">
    <text evidence="6">The sequence shown here is derived from an EMBL/GenBank/DDBJ whole genome shotgun (WGS) entry which is preliminary data.</text>
</comment>
<feature type="domain" description="HAMP" evidence="5">
    <location>
        <begin position="286"/>
        <end position="339"/>
    </location>
</feature>
<evidence type="ECO:0000256" key="4">
    <source>
        <dbReference type="SAM" id="Phobius"/>
    </source>
</evidence>
<dbReference type="Proteomes" id="UP001600941">
    <property type="component" value="Unassembled WGS sequence"/>
</dbReference>